<dbReference type="InterPro" id="IPR002737">
    <property type="entry name" value="MEMO1_fam"/>
</dbReference>
<proteinExistence type="inferred from homology"/>
<dbReference type="AlphaFoldDB" id="A0AAD6QR94"/>
<sequence>MEVEKVIETKSSIKQAFSSISGLHRRLGFKENTKKAMKSIQTKAAIEVAKASYRVHEKATKRIVKLIPGGKQGKGQLEVMGGGVDAVRTTSPQNELMKDTIEDEDEQLSPAQLTSPRYICPPINYELEGATDMDMKKKASTNSNPGSKNAGSSCTSSVLIRVTCVGGKQDKSQLEVMGDGVDAVRTTSPQNELMKDTIEDEDEQLLPAQLTSPFPRYFCAPINYEKTSEWTLLITSLLVEGISASFDQLGYATTSMVMAFVALLLSIVDLIHKARKEGVAGDERSLLPRYYRRSSHNSLHWKPFGGLVEYFGVAAKKLEEELEGWLSDTGLTKSPDVHGVIAPHAGYSYSGRAAAYAFGNIDPTNITRLFLLGPSHHYYTPKCALSTAVVYKMPIGDLPIDLEVIKELKATGNFELMDLQVDERKHSMEMHLPYLAKIFEGFHYTRYDKKCGPIHKSIEALDKMVMDIIETGNADAFKQYLSEYGNTICGRHPISVFLHMLRNCSTKIKIKFLRYEQSSQCKTMRDSSVSCASAAAKVDA</sequence>
<dbReference type="EMBL" id="JAQIZT010000006">
    <property type="protein sequence ID" value="KAJ6995128.1"/>
    <property type="molecule type" value="Genomic_DNA"/>
</dbReference>
<protein>
    <recommendedName>
        <fullName evidence="4">Protein MEMO1</fullName>
    </recommendedName>
</protein>
<dbReference type="CDD" id="cd07361">
    <property type="entry name" value="MEMO_like"/>
    <property type="match status" value="1"/>
</dbReference>
<dbReference type="Gene3D" id="3.40.830.10">
    <property type="entry name" value="LigB-like"/>
    <property type="match status" value="2"/>
</dbReference>
<dbReference type="PANTHER" id="PTHR11060:SF0">
    <property type="entry name" value="PROTEIN MEMO1"/>
    <property type="match status" value="1"/>
</dbReference>
<keyword evidence="3" id="KW-1185">Reference proteome</keyword>
<evidence type="ECO:0008006" key="4">
    <source>
        <dbReference type="Google" id="ProtNLM"/>
    </source>
</evidence>
<dbReference type="Proteomes" id="UP001164929">
    <property type="component" value="Chromosome 6"/>
</dbReference>
<evidence type="ECO:0000313" key="2">
    <source>
        <dbReference type="EMBL" id="KAJ6995128.1"/>
    </source>
</evidence>
<name>A0AAD6QR94_9ROSI</name>
<dbReference type="PANTHER" id="PTHR11060">
    <property type="entry name" value="PROTEIN MEMO1"/>
    <property type="match status" value="1"/>
</dbReference>
<evidence type="ECO:0000256" key="1">
    <source>
        <dbReference type="ARBA" id="ARBA00006315"/>
    </source>
</evidence>
<organism evidence="2 3">
    <name type="scientific">Populus alba x Populus x berolinensis</name>
    <dbReference type="NCBI Taxonomy" id="444605"/>
    <lineage>
        <taxon>Eukaryota</taxon>
        <taxon>Viridiplantae</taxon>
        <taxon>Streptophyta</taxon>
        <taxon>Embryophyta</taxon>
        <taxon>Tracheophyta</taxon>
        <taxon>Spermatophyta</taxon>
        <taxon>Magnoliopsida</taxon>
        <taxon>eudicotyledons</taxon>
        <taxon>Gunneridae</taxon>
        <taxon>Pentapetalae</taxon>
        <taxon>rosids</taxon>
        <taxon>fabids</taxon>
        <taxon>Malpighiales</taxon>
        <taxon>Salicaceae</taxon>
        <taxon>Saliceae</taxon>
        <taxon>Populus</taxon>
    </lineage>
</organism>
<accession>A0AAD6QR94</accession>
<dbReference type="Pfam" id="PF01875">
    <property type="entry name" value="Memo"/>
    <property type="match status" value="2"/>
</dbReference>
<gene>
    <name evidence="2" type="ORF">NC653_017802</name>
</gene>
<comment type="caution">
    <text evidence="2">The sequence shown here is derived from an EMBL/GenBank/DDBJ whole genome shotgun (WGS) entry which is preliminary data.</text>
</comment>
<dbReference type="NCBIfam" id="TIGR04336">
    <property type="entry name" value="AmmeMemoSam_B"/>
    <property type="match status" value="2"/>
</dbReference>
<evidence type="ECO:0000313" key="3">
    <source>
        <dbReference type="Proteomes" id="UP001164929"/>
    </source>
</evidence>
<comment type="similarity">
    <text evidence="1">Belongs to the MEMO1 family.</text>
</comment>
<reference evidence="2" key="1">
    <citation type="journal article" date="2023" name="Mol. Ecol. Resour.">
        <title>Chromosome-level genome assembly of a triploid poplar Populus alba 'Berolinensis'.</title>
        <authorList>
            <person name="Chen S."/>
            <person name="Yu Y."/>
            <person name="Wang X."/>
            <person name="Wang S."/>
            <person name="Zhang T."/>
            <person name="Zhou Y."/>
            <person name="He R."/>
            <person name="Meng N."/>
            <person name="Wang Y."/>
            <person name="Liu W."/>
            <person name="Liu Z."/>
            <person name="Liu J."/>
            <person name="Guo Q."/>
            <person name="Huang H."/>
            <person name="Sederoff R.R."/>
            <person name="Wang G."/>
            <person name="Qu G."/>
            <person name="Chen S."/>
        </authorList>
    </citation>
    <scope>NUCLEOTIDE SEQUENCE</scope>
    <source>
        <strain evidence="2">SC-2020</strain>
    </source>
</reference>